<comment type="caution">
    <text evidence="1">The sequence shown here is derived from an EMBL/GenBank/DDBJ whole genome shotgun (WGS) entry which is preliminary data.</text>
</comment>
<feature type="non-terminal residue" evidence="1">
    <location>
        <position position="75"/>
    </location>
</feature>
<dbReference type="EMBL" id="WTXG01000309">
    <property type="protein sequence ID" value="KAI0289428.1"/>
    <property type="molecule type" value="Genomic_DNA"/>
</dbReference>
<dbReference type="Proteomes" id="UP001203297">
    <property type="component" value="Unassembled WGS sequence"/>
</dbReference>
<evidence type="ECO:0000313" key="1">
    <source>
        <dbReference type="EMBL" id="KAI0289428.1"/>
    </source>
</evidence>
<dbReference type="AlphaFoldDB" id="A0AAD4LTJ0"/>
<evidence type="ECO:0000313" key="2">
    <source>
        <dbReference type="Proteomes" id="UP001203297"/>
    </source>
</evidence>
<gene>
    <name evidence="1" type="ORF">B0F90DRAFT_1793926</name>
</gene>
<reference evidence="1" key="1">
    <citation type="journal article" date="2022" name="New Phytol.">
        <title>Evolutionary transition to the ectomycorrhizal habit in the genomes of a hyperdiverse lineage of mushroom-forming fungi.</title>
        <authorList>
            <person name="Looney B."/>
            <person name="Miyauchi S."/>
            <person name="Morin E."/>
            <person name="Drula E."/>
            <person name="Courty P.E."/>
            <person name="Kohler A."/>
            <person name="Kuo A."/>
            <person name="LaButti K."/>
            <person name="Pangilinan J."/>
            <person name="Lipzen A."/>
            <person name="Riley R."/>
            <person name="Andreopoulos W."/>
            <person name="He G."/>
            <person name="Johnson J."/>
            <person name="Nolan M."/>
            <person name="Tritt A."/>
            <person name="Barry K.W."/>
            <person name="Grigoriev I.V."/>
            <person name="Nagy L.G."/>
            <person name="Hibbett D."/>
            <person name="Henrissat B."/>
            <person name="Matheny P.B."/>
            <person name="Labbe J."/>
            <person name="Martin F.M."/>
        </authorList>
    </citation>
    <scope>NUCLEOTIDE SEQUENCE</scope>
    <source>
        <strain evidence="1">BPL690</strain>
    </source>
</reference>
<keyword evidence="2" id="KW-1185">Reference proteome</keyword>
<name>A0AAD4LTJ0_9AGAM</name>
<accession>A0AAD4LTJ0</accession>
<proteinExistence type="predicted"/>
<sequence length="75" mass="8446">PLLSRNVRAVDFYLSQVVFPRAAKEFPSKLSTSAWDLVEDKTNLTTGFSGTNDNRYLLPTVRKEKMANASPRKLS</sequence>
<organism evidence="1 2">
    <name type="scientific">Multifurca ochricompacta</name>
    <dbReference type="NCBI Taxonomy" id="376703"/>
    <lineage>
        <taxon>Eukaryota</taxon>
        <taxon>Fungi</taxon>
        <taxon>Dikarya</taxon>
        <taxon>Basidiomycota</taxon>
        <taxon>Agaricomycotina</taxon>
        <taxon>Agaricomycetes</taxon>
        <taxon>Russulales</taxon>
        <taxon>Russulaceae</taxon>
        <taxon>Multifurca</taxon>
    </lineage>
</organism>
<protein>
    <submittedName>
        <fullName evidence="1">Uncharacterized protein</fullName>
    </submittedName>
</protein>